<evidence type="ECO:0000313" key="1">
    <source>
        <dbReference type="EMBL" id="GES10096.1"/>
    </source>
</evidence>
<keyword evidence="2" id="KW-1185">Reference proteome</keyword>
<comment type="caution">
    <text evidence="1">The sequence shown here is derived from an EMBL/GenBank/DDBJ whole genome shotgun (WGS) entry which is preliminary data.</text>
</comment>
<protein>
    <submittedName>
        <fullName evidence="1">Uncharacterized protein</fullName>
    </submittedName>
</protein>
<organism evidence="1 2">
    <name type="scientific">Acrocarpospora macrocephala</name>
    <dbReference type="NCBI Taxonomy" id="150177"/>
    <lineage>
        <taxon>Bacteria</taxon>
        <taxon>Bacillati</taxon>
        <taxon>Actinomycetota</taxon>
        <taxon>Actinomycetes</taxon>
        <taxon>Streptosporangiales</taxon>
        <taxon>Streptosporangiaceae</taxon>
        <taxon>Acrocarpospora</taxon>
    </lineage>
</organism>
<sequence>MAKRPKGALNQSARQTRGVMKRTKLFGLFMGAALGITAMSVPAIPAHADTTITYRQLWENGGRGTLAGSGVTAVYAVDDSRTMSAEEFARRVMRGEFGDYDGEGAFEVTHTLDAFLSSIYTVYIGPDFKVGVEVNGNGTYTVTTCVNNNGSWSCTSETRPA</sequence>
<proteinExistence type="predicted"/>
<dbReference type="Proteomes" id="UP000331127">
    <property type="component" value="Unassembled WGS sequence"/>
</dbReference>
<dbReference type="AlphaFoldDB" id="A0A5M3WN67"/>
<gene>
    <name evidence="1" type="ORF">Amac_036930</name>
</gene>
<name>A0A5M3WN67_9ACTN</name>
<reference evidence="1 2" key="1">
    <citation type="submission" date="2019-10" db="EMBL/GenBank/DDBJ databases">
        <title>Whole genome shotgun sequence of Acrocarpospora macrocephala NBRC 16266.</title>
        <authorList>
            <person name="Ichikawa N."/>
            <person name="Kimura A."/>
            <person name="Kitahashi Y."/>
            <person name="Komaki H."/>
            <person name="Oguchi A."/>
        </authorList>
    </citation>
    <scope>NUCLEOTIDE SEQUENCE [LARGE SCALE GENOMIC DNA]</scope>
    <source>
        <strain evidence="1 2">NBRC 16266</strain>
    </source>
</reference>
<accession>A0A5M3WN67</accession>
<evidence type="ECO:0000313" key="2">
    <source>
        <dbReference type="Proteomes" id="UP000331127"/>
    </source>
</evidence>
<dbReference type="EMBL" id="BLAE01000019">
    <property type="protein sequence ID" value="GES10096.1"/>
    <property type="molecule type" value="Genomic_DNA"/>
</dbReference>